<evidence type="ECO:0000256" key="5">
    <source>
        <dbReference type="ARBA" id="ARBA00022786"/>
    </source>
</evidence>
<dbReference type="GO" id="GO:0061578">
    <property type="term" value="F:K63-linked deubiquitinase activity"/>
    <property type="evidence" value="ECO:0007669"/>
    <property type="project" value="InterPro"/>
</dbReference>
<dbReference type="CDD" id="cd08066">
    <property type="entry name" value="MPN_AMSH_like"/>
    <property type="match status" value="1"/>
</dbReference>
<keyword evidence="8" id="KW-0482">Metalloprotease</keyword>
<dbReference type="PANTHER" id="PTHR12947:SF13">
    <property type="entry name" value="FI19924P1"/>
    <property type="match status" value="1"/>
</dbReference>
<gene>
    <name evidence="11" type="ORF">E3N88_19877</name>
</gene>
<evidence type="ECO:0000256" key="1">
    <source>
        <dbReference type="ARBA" id="ARBA00001947"/>
    </source>
</evidence>
<dbReference type="GO" id="GO:0006508">
    <property type="term" value="P:proteolysis"/>
    <property type="evidence" value="ECO:0007669"/>
    <property type="project" value="UniProtKB-KW"/>
</dbReference>
<comment type="similarity">
    <text evidence="2">Belongs to the peptidase M67C family.</text>
</comment>
<evidence type="ECO:0000256" key="6">
    <source>
        <dbReference type="ARBA" id="ARBA00022801"/>
    </source>
</evidence>
<evidence type="ECO:0000256" key="2">
    <source>
        <dbReference type="ARBA" id="ARBA00010981"/>
    </source>
</evidence>
<dbReference type="GO" id="GO:0046872">
    <property type="term" value="F:metal ion binding"/>
    <property type="evidence" value="ECO:0007669"/>
    <property type="project" value="UniProtKB-KW"/>
</dbReference>
<proteinExistence type="inferred from homology"/>
<comment type="caution">
    <text evidence="11">The sequence shown here is derived from an EMBL/GenBank/DDBJ whole genome shotgun (WGS) entry which is preliminary data.</text>
</comment>
<keyword evidence="9" id="KW-1133">Transmembrane helix</keyword>
<comment type="cofactor">
    <cofactor evidence="1">
        <name>Zn(2+)</name>
        <dbReference type="ChEBI" id="CHEBI:29105"/>
    </cofactor>
</comment>
<dbReference type="SMART" id="SM00232">
    <property type="entry name" value="JAB_MPN"/>
    <property type="match status" value="1"/>
</dbReference>
<keyword evidence="9" id="KW-0812">Transmembrane</keyword>
<name>A0A5N6NPP3_9ASTR</name>
<keyword evidence="7" id="KW-0862">Zinc</keyword>
<dbReference type="GO" id="GO:0070536">
    <property type="term" value="P:protein K63-linked deubiquitination"/>
    <property type="evidence" value="ECO:0007669"/>
    <property type="project" value="InterPro"/>
</dbReference>
<evidence type="ECO:0000256" key="4">
    <source>
        <dbReference type="ARBA" id="ARBA00022723"/>
    </source>
</evidence>
<dbReference type="InterPro" id="IPR000555">
    <property type="entry name" value="JAMM/MPN+_dom"/>
</dbReference>
<evidence type="ECO:0000313" key="11">
    <source>
        <dbReference type="EMBL" id="KAD4983206.1"/>
    </source>
</evidence>
<evidence type="ECO:0000256" key="3">
    <source>
        <dbReference type="ARBA" id="ARBA00022670"/>
    </source>
</evidence>
<dbReference type="PANTHER" id="PTHR12947">
    <property type="entry name" value="AMSH-LIKE PROTEASE"/>
    <property type="match status" value="1"/>
</dbReference>
<dbReference type="InterPro" id="IPR044098">
    <property type="entry name" value="STAMBP/STALP-like_MPN"/>
</dbReference>
<dbReference type="AlphaFoldDB" id="A0A5N6NPP3"/>
<reference evidence="11 12" key="1">
    <citation type="submission" date="2019-05" db="EMBL/GenBank/DDBJ databases">
        <title>Mikania micrantha, genome provides insights into the molecular mechanism of rapid growth.</title>
        <authorList>
            <person name="Liu B."/>
        </authorList>
    </citation>
    <scope>NUCLEOTIDE SEQUENCE [LARGE SCALE GENOMIC DNA]</scope>
    <source>
        <strain evidence="11">NLD-2019</strain>
        <tissue evidence="11">Leaf</tissue>
    </source>
</reference>
<dbReference type="EMBL" id="SZYD01000010">
    <property type="protein sequence ID" value="KAD4983206.1"/>
    <property type="molecule type" value="Genomic_DNA"/>
</dbReference>
<keyword evidence="6" id="KW-0378">Hydrolase</keyword>
<dbReference type="GO" id="GO:0140492">
    <property type="term" value="F:metal-dependent deubiquitinase activity"/>
    <property type="evidence" value="ECO:0007669"/>
    <property type="project" value="InterPro"/>
</dbReference>
<dbReference type="Pfam" id="PF01398">
    <property type="entry name" value="JAB"/>
    <property type="match status" value="1"/>
</dbReference>
<keyword evidence="5" id="KW-0833">Ubl conjugation pathway</keyword>
<organism evidence="11 12">
    <name type="scientific">Mikania micrantha</name>
    <name type="common">bitter vine</name>
    <dbReference type="NCBI Taxonomy" id="192012"/>
    <lineage>
        <taxon>Eukaryota</taxon>
        <taxon>Viridiplantae</taxon>
        <taxon>Streptophyta</taxon>
        <taxon>Embryophyta</taxon>
        <taxon>Tracheophyta</taxon>
        <taxon>Spermatophyta</taxon>
        <taxon>Magnoliopsida</taxon>
        <taxon>eudicotyledons</taxon>
        <taxon>Gunneridae</taxon>
        <taxon>Pentapetalae</taxon>
        <taxon>asterids</taxon>
        <taxon>campanulids</taxon>
        <taxon>Asterales</taxon>
        <taxon>Asteraceae</taxon>
        <taxon>Asteroideae</taxon>
        <taxon>Heliantheae alliance</taxon>
        <taxon>Eupatorieae</taxon>
        <taxon>Mikania</taxon>
    </lineage>
</organism>
<keyword evidence="12" id="KW-1185">Reference proteome</keyword>
<evidence type="ECO:0000259" key="10">
    <source>
        <dbReference type="PROSITE" id="PS50249"/>
    </source>
</evidence>
<evidence type="ECO:0000256" key="7">
    <source>
        <dbReference type="ARBA" id="ARBA00022833"/>
    </source>
</evidence>
<feature type="transmembrane region" description="Helical" evidence="9">
    <location>
        <begin position="172"/>
        <end position="194"/>
    </location>
</feature>
<accession>A0A5N6NPP3</accession>
<dbReference type="GO" id="GO:0016020">
    <property type="term" value="C:membrane"/>
    <property type="evidence" value="ECO:0007669"/>
    <property type="project" value="TreeGrafter"/>
</dbReference>
<keyword evidence="4" id="KW-0479">Metal-binding</keyword>
<keyword evidence="3" id="KW-0645">Protease</keyword>
<keyword evidence="9" id="KW-0472">Membrane</keyword>
<protein>
    <recommendedName>
        <fullName evidence="10">MPN domain-containing protein</fullName>
    </recommendedName>
</protein>
<evidence type="ECO:0000313" key="12">
    <source>
        <dbReference type="Proteomes" id="UP000326396"/>
    </source>
</evidence>
<dbReference type="InterPro" id="IPR037518">
    <property type="entry name" value="MPN"/>
</dbReference>
<dbReference type="Proteomes" id="UP000326396">
    <property type="component" value="Linkage Group LG18"/>
</dbReference>
<dbReference type="SUPFAM" id="SSF102712">
    <property type="entry name" value="JAB1/MPN domain"/>
    <property type="match status" value="1"/>
</dbReference>
<evidence type="ECO:0000256" key="9">
    <source>
        <dbReference type="SAM" id="Phobius"/>
    </source>
</evidence>
<dbReference type="GO" id="GO:0005768">
    <property type="term" value="C:endosome"/>
    <property type="evidence" value="ECO:0007669"/>
    <property type="project" value="TreeGrafter"/>
</dbReference>
<dbReference type="OrthoDB" id="3640at2759"/>
<dbReference type="Gene3D" id="3.40.140.10">
    <property type="entry name" value="Cytidine Deaminase, domain 2"/>
    <property type="match status" value="1"/>
</dbReference>
<dbReference type="PROSITE" id="PS50249">
    <property type="entry name" value="MPN"/>
    <property type="match status" value="1"/>
</dbReference>
<feature type="domain" description="MPN" evidence="10">
    <location>
        <begin position="1"/>
        <end position="116"/>
    </location>
</feature>
<evidence type="ECO:0000256" key="8">
    <source>
        <dbReference type="ARBA" id="ARBA00023049"/>
    </source>
</evidence>
<sequence length="220" mass="24401">MDNTSRDLETCGVLGAFLKEGTYYVTTLIVPKQDSTSSSCQAVNEEEIFAIQNEQSLFPVGWIHTHPSQSCFMSSVDLHTQYSYQVMVPEAVAIVMAPTDKSRSYGFFRLSDPEGMNILRECQQTGFHTHKEPANGASIYEDCSSIYLNPNLRKKEREKEEEVHLSLSADGWWWVAVGGGSVGGSVMVVALLPLQTQRAERESNIHQKMCGTTLGFPVGL</sequence>